<organism evidence="17 18">
    <name type="scientific">Cannabis sativa</name>
    <name type="common">Hemp</name>
    <name type="synonym">Marijuana</name>
    <dbReference type="NCBI Taxonomy" id="3483"/>
    <lineage>
        <taxon>Eukaryota</taxon>
        <taxon>Viridiplantae</taxon>
        <taxon>Streptophyta</taxon>
        <taxon>Embryophyta</taxon>
        <taxon>Tracheophyta</taxon>
        <taxon>Spermatophyta</taxon>
        <taxon>Magnoliopsida</taxon>
        <taxon>eudicotyledons</taxon>
        <taxon>Gunneridae</taxon>
        <taxon>Pentapetalae</taxon>
        <taxon>rosids</taxon>
        <taxon>fabids</taxon>
        <taxon>Rosales</taxon>
        <taxon>Cannabaceae</taxon>
        <taxon>Cannabis</taxon>
    </lineage>
</organism>
<keyword evidence="10 15" id="KW-0472">Membrane</keyword>
<evidence type="ECO:0000256" key="12">
    <source>
        <dbReference type="ARBA" id="ARBA00024184"/>
    </source>
</evidence>
<evidence type="ECO:0000256" key="3">
    <source>
        <dbReference type="ARBA" id="ARBA00022475"/>
    </source>
</evidence>
<dbReference type="Pfam" id="PF01657">
    <property type="entry name" value="Stress-antifung"/>
    <property type="match status" value="2"/>
</dbReference>
<evidence type="ECO:0000256" key="5">
    <source>
        <dbReference type="ARBA" id="ARBA00022692"/>
    </source>
</evidence>
<evidence type="ECO:0000313" key="18">
    <source>
        <dbReference type="Proteomes" id="UP000583929"/>
    </source>
</evidence>
<dbReference type="Proteomes" id="UP000583929">
    <property type="component" value="Unassembled WGS sequence"/>
</dbReference>
<feature type="domain" description="Gnk2-homologous" evidence="16">
    <location>
        <begin position="95"/>
        <end position="199"/>
    </location>
</feature>
<keyword evidence="9 15" id="KW-1133">Transmembrane helix</keyword>
<evidence type="ECO:0000256" key="7">
    <source>
        <dbReference type="ARBA" id="ARBA00022737"/>
    </source>
</evidence>
<evidence type="ECO:0000259" key="16">
    <source>
        <dbReference type="PROSITE" id="PS51473"/>
    </source>
</evidence>
<accession>A0A7J6DQW3</accession>
<dbReference type="FunFam" id="3.30.430.20:FF:000020">
    <property type="entry name" value="Cysteine-rich repeat secretory protein 60"/>
    <property type="match status" value="1"/>
</dbReference>
<keyword evidence="2" id="KW-0813">Transport</keyword>
<keyword evidence="8" id="KW-0965">Cell junction</keyword>
<comment type="subcellular location">
    <subcellularLocation>
        <location evidence="12">Cell junction</location>
        <location evidence="12">Plasmodesma</location>
    </subcellularLocation>
    <subcellularLocation>
        <location evidence="1">Cell membrane</location>
        <topology evidence="1">Single-pass type I membrane protein</topology>
    </subcellularLocation>
</comment>
<dbReference type="CDD" id="cd23509">
    <property type="entry name" value="Gnk2-like"/>
    <property type="match status" value="2"/>
</dbReference>
<evidence type="ECO:0000256" key="14">
    <source>
        <dbReference type="ARBA" id="ARBA00064287"/>
    </source>
</evidence>
<evidence type="ECO:0000256" key="15">
    <source>
        <dbReference type="SAM" id="Phobius"/>
    </source>
</evidence>
<dbReference type="PROSITE" id="PS51473">
    <property type="entry name" value="GNK2"/>
    <property type="match status" value="2"/>
</dbReference>
<comment type="caution">
    <text evidence="17">The sequence shown here is derived from an EMBL/GenBank/DDBJ whole genome shotgun (WGS) entry which is preliminary data.</text>
</comment>
<dbReference type="Gene3D" id="3.30.430.20">
    <property type="entry name" value="Gnk2 domain, C-X8-C-X2-C motif"/>
    <property type="match status" value="2"/>
</dbReference>
<evidence type="ECO:0000256" key="2">
    <source>
        <dbReference type="ARBA" id="ARBA00022448"/>
    </source>
</evidence>
<keyword evidence="11" id="KW-1015">Disulfide bond</keyword>
<evidence type="ECO:0000256" key="4">
    <source>
        <dbReference type="ARBA" id="ARBA00022581"/>
    </source>
</evidence>
<keyword evidence="5 15" id="KW-0812">Transmembrane</keyword>
<dbReference type="PANTHER" id="PTHR32080:SF3">
    <property type="entry name" value="PLASMODESMATA-LOCATED PROTEIN 7"/>
    <property type="match status" value="1"/>
</dbReference>
<dbReference type="GO" id="GO:0005886">
    <property type="term" value="C:plasma membrane"/>
    <property type="evidence" value="ECO:0007669"/>
    <property type="project" value="UniProtKB-SubCell"/>
</dbReference>
<dbReference type="GO" id="GO:0009506">
    <property type="term" value="C:plasmodesma"/>
    <property type="evidence" value="ECO:0007669"/>
    <property type="project" value="UniProtKB-SubCell"/>
</dbReference>
<dbReference type="PANTHER" id="PTHR32080">
    <property type="entry name" value="ANTIFUNGAL PROTEIN GINKBILOBIN-2-LIKE"/>
    <property type="match status" value="1"/>
</dbReference>
<evidence type="ECO:0000256" key="1">
    <source>
        <dbReference type="ARBA" id="ARBA00004251"/>
    </source>
</evidence>
<proteinExistence type="inferred from homology"/>
<evidence type="ECO:0000256" key="13">
    <source>
        <dbReference type="ARBA" id="ARBA00038393"/>
    </source>
</evidence>
<dbReference type="EMBL" id="JAATIQ010000683">
    <property type="protein sequence ID" value="KAF4348478.1"/>
    <property type="molecule type" value="Genomic_DNA"/>
</dbReference>
<dbReference type="FunFam" id="3.30.430.20:FF:000001">
    <property type="entry name" value="cysteine-rich repeat secretory protein 3"/>
    <property type="match status" value="1"/>
</dbReference>
<feature type="domain" description="Gnk2-homologous" evidence="16">
    <location>
        <begin position="200"/>
        <end position="300"/>
    </location>
</feature>
<evidence type="ECO:0000256" key="10">
    <source>
        <dbReference type="ARBA" id="ARBA00023136"/>
    </source>
</evidence>
<keyword evidence="7" id="KW-0677">Repeat</keyword>
<evidence type="ECO:0000256" key="9">
    <source>
        <dbReference type="ARBA" id="ARBA00022989"/>
    </source>
</evidence>
<evidence type="ECO:0000256" key="11">
    <source>
        <dbReference type="ARBA" id="ARBA00023157"/>
    </source>
</evidence>
<keyword evidence="4" id="KW-0945">Host-virus interaction</keyword>
<dbReference type="AlphaFoldDB" id="A0A7J6DQW3"/>
<keyword evidence="3" id="KW-1003">Cell membrane</keyword>
<reference evidence="17 18" key="1">
    <citation type="journal article" date="2020" name="bioRxiv">
        <title>Sequence and annotation of 42 cannabis genomes reveals extensive copy number variation in cannabinoid synthesis and pathogen resistance genes.</title>
        <authorList>
            <person name="Mckernan K.J."/>
            <person name="Helbert Y."/>
            <person name="Kane L.T."/>
            <person name="Ebling H."/>
            <person name="Zhang L."/>
            <person name="Liu B."/>
            <person name="Eaton Z."/>
            <person name="Mclaughlin S."/>
            <person name="Kingan S."/>
            <person name="Baybayan P."/>
            <person name="Concepcion G."/>
            <person name="Jordan M."/>
            <person name="Riva A."/>
            <person name="Barbazuk W."/>
            <person name="Harkins T."/>
        </authorList>
    </citation>
    <scope>NUCLEOTIDE SEQUENCE [LARGE SCALE GENOMIC DNA]</scope>
    <source>
        <strain evidence="18">cv. Jamaican Lion 4</strain>
        <tissue evidence="17">Leaf</tissue>
    </source>
</reference>
<protein>
    <recommendedName>
        <fullName evidence="16">Gnk2-homologous domain-containing protein</fullName>
    </recommendedName>
</protein>
<evidence type="ECO:0000256" key="8">
    <source>
        <dbReference type="ARBA" id="ARBA00022949"/>
    </source>
</evidence>
<evidence type="ECO:0000256" key="6">
    <source>
        <dbReference type="ARBA" id="ARBA00022729"/>
    </source>
</evidence>
<keyword evidence="6" id="KW-0732">Signal</keyword>
<gene>
    <name evidence="17" type="ORF">G4B88_030127</name>
</gene>
<evidence type="ECO:0000313" key="17">
    <source>
        <dbReference type="EMBL" id="KAF4348478.1"/>
    </source>
</evidence>
<keyword evidence="18" id="KW-1185">Reference proteome</keyword>
<comment type="subunit">
    <text evidence="14">(Microbial infection) Interacts with Grapevine fanleaf virus (GFLV) 2B-MP.</text>
</comment>
<comment type="similarity">
    <text evidence="13">Belongs to the cysteine-rich repeat secretory protein family. Plasmodesmata-located proteins (PDLD) subfamily.</text>
</comment>
<sequence length="348" mass="37225">MKVITTPKRGVVLEAIYVMHLSGRGSPASSLLEGYEEAGQYDLPVAHQLKESYAKIIQNVYEERVEWLGHTRLENRLTESHHVHGPSFSSSSSTDGFVFGGCTQQKYEPDSAYESNINSLLTSLVNSATYASYNNFTVTGSSSHDVVYGLFQCRGDLAMPDCATCVARAVSQLGGLCTQTCGAAIQLQGCYVKYDNATFLGVEDKTVVLKKCGPSEGYDADGLGRRDAVLGSLAGSGGPYRVGGSGEVQGVAQCVGDLSFGECQDCVSDAIGRLKNDCGQAVYGDMFLAKCYARYSTAGSHFYSKPHNDKSSNDGEKTFAIIIGLLAGVALIIIFLAFLRKICEGHGK</sequence>
<dbReference type="InterPro" id="IPR051378">
    <property type="entry name" value="Cell2Cell_Antifungal"/>
</dbReference>
<name>A0A7J6DQW3_CANSA</name>
<dbReference type="InterPro" id="IPR038408">
    <property type="entry name" value="GNK2_sf"/>
</dbReference>
<feature type="transmembrane region" description="Helical" evidence="15">
    <location>
        <begin position="319"/>
        <end position="339"/>
    </location>
</feature>
<dbReference type="InterPro" id="IPR002902">
    <property type="entry name" value="GNK2"/>
</dbReference>